<dbReference type="EMBL" id="BQXS01011931">
    <property type="protein sequence ID" value="GKT18299.1"/>
    <property type="molecule type" value="Genomic_DNA"/>
</dbReference>
<organism evidence="1 2">
    <name type="scientific">Aduncisulcus paluster</name>
    <dbReference type="NCBI Taxonomy" id="2918883"/>
    <lineage>
        <taxon>Eukaryota</taxon>
        <taxon>Metamonada</taxon>
        <taxon>Carpediemonas-like organisms</taxon>
        <taxon>Aduncisulcus</taxon>
    </lineage>
</organism>
<evidence type="ECO:0000313" key="1">
    <source>
        <dbReference type="EMBL" id="GKT18299.1"/>
    </source>
</evidence>
<sequence length="289" mass="33161">MGEAEKKLSDSQLWLGGWIVWWLKRKQQMEKAKTCFPPRESLDHPDMVSHLDAFPYKSMTEKVVKLKMRNKDLIDMMERGGPKSKSIGVQKDDSERISHISSLRTQLATARQQVNYYNYQCDLLQEKLEGRAPIPIRDIVFGRHGVAPLSVCGVGSEQKEMCLDAKEDIEMSESVSDQDNDSWMKDGVKGIQGLSTPAKLFQMHEADRLIQRKKEKNDGRRPSLCVGEEQSLQTTVSVKPLPIYSSILDAHDEKVQNTNNKCAWLLLNRPLSCLPFLLFNNNIYFWFKI</sequence>
<proteinExistence type="predicted"/>
<gene>
    <name evidence="1" type="ORF">ADUPG1_011284</name>
</gene>
<accession>A0ABQ5JV14</accession>
<evidence type="ECO:0000313" key="2">
    <source>
        <dbReference type="Proteomes" id="UP001057375"/>
    </source>
</evidence>
<protein>
    <submittedName>
        <fullName evidence="1">Uncharacterized protein</fullName>
    </submittedName>
</protein>
<keyword evidence="2" id="KW-1185">Reference proteome</keyword>
<reference evidence="1" key="1">
    <citation type="submission" date="2022-03" db="EMBL/GenBank/DDBJ databases">
        <title>Draft genome sequence of Aduncisulcus paluster, a free-living microaerophilic Fornicata.</title>
        <authorList>
            <person name="Yuyama I."/>
            <person name="Kume K."/>
            <person name="Tamura T."/>
            <person name="Inagaki Y."/>
            <person name="Hashimoto T."/>
        </authorList>
    </citation>
    <scope>NUCLEOTIDE SEQUENCE</scope>
    <source>
        <strain evidence="1">NY0171</strain>
    </source>
</reference>
<comment type="caution">
    <text evidence="1">The sequence shown here is derived from an EMBL/GenBank/DDBJ whole genome shotgun (WGS) entry which is preliminary data.</text>
</comment>
<name>A0ABQ5JV14_9EUKA</name>
<dbReference type="Proteomes" id="UP001057375">
    <property type="component" value="Unassembled WGS sequence"/>
</dbReference>